<protein>
    <submittedName>
        <fullName evidence="1">Uncharacterized protein</fullName>
    </submittedName>
</protein>
<name>A0ABV0X1W4_9TELE</name>
<dbReference type="EMBL" id="JAHRIM010083233">
    <property type="protein sequence ID" value="MEQ2275875.1"/>
    <property type="molecule type" value="Genomic_DNA"/>
</dbReference>
<sequence>MFGQPPTPPSSLRCDIHKPRSKTGELGEAAVYLASPNHLFLICTHLTCVDQKQKQPDLFSFSKIKFEFYRNKTAVMRSGNLPFLQVINFSASSSCSLSRVHSSGWDRPD</sequence>
<proteinExistence type="predicted"/>
<accession>A0ABV0X1W4</accession>
<gene>
    <name evidence="1" type="ORF">XENORESO_010208</name>
</gene>
<comment type="caution">
    <text evidence="1">The sequence shown here is derived from an EMBL/GenBank/DDBJ whole genome shotgun (WGS) entry which is preliminary data.</text>
</comment>
<keyword evidence="2" id="KW-1185">Reference proteome</keyword>
<organism evidence="1 2">
    <name type="scientific">Xenotaenia resolanae</name>
    <dbReference type="NCBI Taxonomy" id="208358"/>
    <lineage>
        <taxon>Eukaryota</taxon>
        <taxon>Metazoa</taxon>
        <taxon>Chordata</taxon>
        <taxon>Craniata</taxon>
        <taxon>Vertebrata</taxon>
        <taxon>Euteleostomi</taxon>
        <taxon>Actinopterygii</taxon>
        <taxon>Neopterygii</taxon>
        <taxon>Teleostei</taxon>
        <taxon>Neoteleostei</taxon>
        <taxon>Acanthomorphata</taxon>
        <taxon>Ovalentaria</taxon>
        <taxon>Atherinomorphae</taxon>
        <taxon>Cyprinodontiformes</taxon>
        <taxon>Goodeidae</taxon>
        <taxon>Xenotaenia</taxon>
    </lineage>
</organism>
<evidence type="ECO:0000313" key="2">
    <source>
        <dbReference type="Proteomes" id="UP001444071"/>
    </source>
</evidence>
<reference evidence="1 2" key="1">
    <citation type="submission" date="2021-06" db="EMBL/GenBank/DDBJ databases">
        <authorList>
            <person name="Palmer J.M."/>
        </authorList>
    </citation>
    <scope>NUCLEOTIDE SEQUENCE [LARGE SCALE GENOMIC DNA]</scope>
    <source>
        <strain evidence="1 2">XR_2019</strain>
        <tissue evidence="1">Muscle</tissue>
    </source>
</reference>
<evidence type="ECO:0000313" key="1">
    <source>
        <dbReference type="EMBL" id="MEQ2275875.1"/>
    </source>
</evidence>
<dbReference type="Proteomes" id="UP001444071">
    <property type="component" value="Unassembled WGS sequence"/>
</dbReference>